<dbReference type="InterPro" id="IPR036034">
    <property type="entry name" value="PDZ_sf"/>
</dbReference>
<dbReference type="Pfam" id="PF17820">
    <property type="entry name" value="PDZ_6"/>
    <property type="match status" value="1"/>
</dbReference>
<evidence type="ECO:0000256" key="6">
    <source>
        <dbReference type="ARBA" id="ARBA00022801"/>
    </source>
</evidence>
<keyword evidence="5 11" id="KW-0812">Transmembrane</keyword>
<dbReference type="Gene3D" id="2.30.42.10">
    <property type="match status" value="1"/>
</dbReference>
<feature type="transmembrane region" description="Helical" evidence="11">
    <location>
        <begin position="121"/>
        <end position="145"/>
    </location>
</feature>
<evidence type="ECO:0000256" key="3">
    <source>
        <dbReference type="ARBA" id="ARBA00007931"/>
    </source>
</evidence>
<evidence type="ECO:0000256" key="5">
    <source>
        <dbReference type="ARBA" id="ARBA00022692"/>
    </source>
</evidence>
<dbReference type="InterPro" id="IPR041489">
    <property type="entry name" value="PDZ_6"/>
</dbReference>
<keyword evidence="9 11" id="KW-0482">Metalloprotease</keyword>
<dbReference type="CDD" id="cd06163">
    <property type="entry name" value="S2P-M50_PDZ_RseP-like"/>
    <property type="match status" value="1"/>
</dbReference>
<evidence type="ECO:0000256" key="4">
    <source>
        <dbReference type="ARBA" id="ARBA00022670"/>
    </source>
</evidence>
<gene>
    <name evidence="13" type="ORF">FHS81_001994</name>
</gene>
<dbReference type="CDD" id="cd23081">
    <property type="entry name" value="cpPDZ_EcRseP-like"/>
    <property type="match status" value="1"/>
</dbReference>
<keyword evidence="7 11" id="KW-0862">Zinc</keyword>
<dbReference type="NCBIfam" id="TIGR00054">
    <property type="entry name" value="RIP metalloprotease RseP"/>
    <property type="match status" value="1"/>
</dbReference>
<comment type="subcellular location">
    <subcellularLocation>
        <location evidence="2">Membrane</location>
        <topology evidence="2">Multi-pass membrane protein</topology>
    </subcellularLocation>
</comment>
<evidence type="ECO:0000256" key="11">
    <source>
        <dbReference type="RuleBase" id="RU362031"/>
    </source>
</evidence>
<dbReference type="Pfam" id="PF02163">
    <property type="entry name" value="Peptidase_M50"/>
    <property type="match status" value="1"/>
</dbReference>
<evidence type="ECO:0000256" key="10">
    <source>
        <dbReference type="ARBA" id="ARBA00023136"/>
    </source>
</evidence>
<evidence type="ECO:0000256" key="8">
    <source>
        <dbReference type="ARBA" id="ARBA00022989"/>
    </source>
</evidence>
<dbReference type="InterPro" id="IPR004387">
    <property type="entry name" value="Pept_M50_Zn"/>
</dbReference>
<reference evidence="13 14" key="1">
    <citation type="submission" date="2020-08" db="EMBL/GenBank/DDBJ databases">
        <title>Genomic Encyclopedia of Type Strains, Phase IV (KMG-IV): sequencing the most valuable type-strain genomes for metagenomic binning, comparative biology and taxonomic classification.</title>
        <authorList>
            <person name="Goeker M."/>
        </authorList>
    </citation>
    <scope>NUCLEOTIDE SEQUENCE [LARGE SCALE GENOMIC DNA]</scope>
    <source>
        <strain evidence="13 14">DSM 28760</strain>
    </source>
</reference>
<evidence type="ECO:0000313" key="13">
    <source>
        <dbReference type="EMBL" id="MBB3809906.1"/>
    </source>
</evidence>
<dbReference type="GO" id="GO:0016020">
    <property type="term" value="C:membrane"/>
    <property type="evidence" value="ECO:0007669"/>
    <property type="project" value="UniProtKB-SubCell"/>
</dbReference>
<dbReference type="EMBL" id="JACICC010000004">
    <property type="protein sequence ID" value="MBB3809906.1"/>
    <property type="molecule type" value="Genomic_DNA"/>
</dbReference>
<feature type="transmembrane region" description="Helical" evidence="11">
    <location>
        <begin position="301"/>
        <end position="321"/>
    </location>
</feature>
<comment type="caution">
    <text evidence="13">The sequence shown here is derived from an EMBL/GenBank/DDBJ whole genome shotgun (WGS) entry which is preliminary data.</text>
</comment>
<keyword evidence="11" id="KW-0479">Metal-binding</keyword>
<dbReference type="AlphaFoldDB" id="A0A7W5Z4A6"/>
<dbReference type="SMART" id="SM00228">
    <property type="entry name" value="PDZ"/>
    <property type="match status" value="1"/>
</dbReference>
<dbReference type="InterPro" id="IPR001478">
    <property type="entry name" value="PDZ"/>
</dbReference>
<evidence type="ECO:0000313" key="14">
    <source>
        <dbReference type="Proteomes" id="UP000537592"/>
    </source>
</evidence>
<feature type="transmembrane region" description="Helical" evidence="11">
    <location>
        <begin position="357"/>
        <end position="375"/>
    </location>
</feature>
<evidence type="ECO:0000256" key="7">
    <source>
        <dbReference type="ARBA" id="ARBA00022833"/>
    </source>
</evidence>
<evidence type="ECO:0000256" key="1">
    <source>
        <dbReference type="ARBA" id="ARBA00001947"/>
    </source>
</evidence>
<keyword evidence="4 13" id="KW-0645">Protease</keyword>
<evidence type="ECO:0000259" key="12">
    <source>
        <dbReference type="SMART" id="SM00228"/>
    </source>
</evidence>
<proteinExistence type="inferred from homology"/>
<keyword evidence="10 11" id="KW-0472">Membrane</keyword>
<keyword evidence="8 11" id="KW-1133">Transmembrane helix</keyword>
<sequence length="389" mass="41585">MDLFGGLLGLGGAVTGLASTLVAFLFVLTLVVFVHEYGHFIVARWCGVKVKVFSIGFGKELFGWYDRQGTRWRFSAIPLGGYVKFEGDANAASVPDYDAVKSMTAAEREGSIFHKSVGQRAAIVAAGPAANFLMAIVVFSAMAYFNGRQILLPRIETIQPASAAEKAGFQTGDLVISIDGRTIDSFTDMQRIVSMNAGETLNIVVDRGGVQVELQASPELREVTSPLGSHRVGVLGVQASGDRSSWRTESYSLPGALQAGAGETWQVVAQTYHYLGRLFTGKETTDQLSGPIRIAEVSGQVARLGGLTGLLSLAALLSVSIGLVNLIPIPMLDGGHLLFYAIEAIRGKPLSERAQEFGFKIGLAFVLMMMLLVTWNDLAHIGGRLSVGQ</sequence>
<protein>
    <recommendedName>
        <fullName evidence="11">Zinc metalloprotease</fullName>
        <ecNumber evidence="11">3.4.24.-</ecNumber>
    </recommendedName>
</protein>
<comment type="similarity">
    <text evidence="3 11">Belongs to the peptidase M50B family.</text>
</comment>
<accession>A0A7W5Z4A6</accession>
<feature type="domain" description="PDZ" evidence="12">
    <location>
        <begin position="130"/>
        <end position="209"/>
    </location>
</feature>
<dbReference type="EC" id="3.4.24.-" evidence="11"/>
<dbReference type="Proteomes" id="UP000537592">
    <property type="component" value="Unassembled WGS sequence"/>
</dbReference>
<keyword evidence="14" id="KW-1185">Reference proteome</keyword>
<name>A0A7W5Z4A6_9HYPH</name>
<evidence type="ECO:0000256" key="2">
    <source>
        <dbReference type="ARBA" id="ARBA00004141"/>
    </source>
</evidence>
<feature type="transmembrane region" description="Helical" evidence="11">
    <location>
        <begin position="7"/>
        <end position="34"/>
    </location>
</feature>
<dbReference type="RefSeq" id="WP_183752469.1">
    <property type="nucleotide sequence ID" value="NZ_JACICC010000004.1"/>
</dbReference>
<dbReference type="PANTHER" id="PTHR42837:SF2">
    <property type="entry name" value="MEMBRANE METALLOPROTEASE ARASP2, CHLOROPLASTIC-RELATED"/>
    <property type="match status" value="1"/>
</dbReference>
<dbReference type="PANTHER" id="PTHR42837">
    <property type="entry name" value="REGULATOR OF SIGMA-E PROTEASE RSEP"/>
    <property type="match status" value="1"/>
</dbReference>
<dbReference type="GO" id="GO:0046872">
    <property type="term" value="F:metal ion binding"/>
    <property type="evidence" value="ECO:0007669"/>
    <property type="project" value="UniProtKB-KW"/>
</dbReference>
<dbReference type="GO" id="GO:0006508">
    <property type="term" value="P:proteolysis"/>
    <property type="evidence" value="ECO:0007669"/>
    <property type="project" value="UniProtKB-KW"/>
</dbReference>
<dbReference type="InterPro" id="IPR008915">
    <property type="entry name" value="Peptidase_M50"/>
</dbReference>
<dbReference type="SUPFAM" id="SSF50156">
    <property type="entry name" value="PDZ domain-like"/>
    <property type="match status" value="1"/>
</dbReference>
<comment type="cofactor">
    <cofactor evidence="1 11">
        <name>Zn(2+)</name>
        <dbReference type="ChEBI" id="CHEBI:29105"/>
    </cofactor>
</comment>
<organism evidence="13 14">
    <name type="scientific">Pseudochelatococcus contaminans</name>
    <dbReference type="NCBI Taxonomy" id="1538103"/>
    <lineage>
        <taxon>Bacteria</taxon>
        <taxon>Pseudomonadati</taxon>
        <taxon>Pseudomonadota</taxon>
        <taxon>Alphaproteobacteria</taxon>
        <taxon>Hyphomicrobiales</taxon>
        <taxon>Chelatococcaceae</taxon>
        <taxon>Pseudochelatococcus</taxon>
    </lineage>
</organism>
<dbReference type="GO" id="GO:0004222">
    <property type="term" value="F:metalloendopeptidase activity"/>
    <property type="evidence" value="ECO:0007669"/>
    <property type="project" value="InterPro"/>
</dbReference>
<keyword evidence="6 11" id="KW-0378">Hydrolase</keyword>
<evidence type="ECO:0000256" key="9">
    <source>
        <dbReference type="ARBA" id="ARBA00023049"/>
    </source>
</evidence>